<dbReference type="Pfam" id="PF04545">
    <property type="entry name" value="Sigma70_r4"/>
    <property type="match status" value="1"/>
</dbReference>
<dbReference type="SUPFAM" id="SSF88659">
    <property type="entry name" value="Sigma3 and sigma4 domains of RNA polymerase sigma factors"/>
    <property type="match status" value="2"/>
</dbReference>
<dbReference type="RefSeq" id="WP_073609488.1">
    <property type="nucleotide sequence ID" value="NZ_MRCG01000012.1"/>
</dbReference>
<dbReference type="InterPro" id="IPR036388">
    <property type="entry name" value="WH-like_DNA-bd_sf"/>
</dbReference>
<name>A0A1U7J3C7_9CYAN</name>
<organism evidence="10 11">
    <name type="scientific">Phormidium tenue NIES-30</name>
    <dbReference type="NCBI Taxonomy" id="549789"/>
    <lineage>
        <taxon>Bacteria</taxon>
        <taxon>Bacillati</taxon>
        <taxon>Cyanobacteriota</taxon>
        <taxon>Cyanophyceae</taxon>
        <taxon>Oscillatoriophycideae</taxon>
        <taxon>Oscillatoriales</taxon>
        <taxon>Oscillatoriaceae</taxon>
        <taxon>Phormidium</taxon>
    </lineage>
</organism>
<accession>A0A1U7J3C7</accession>
<comment type="similarity">
    <text evidence="1">Belongs to the sigma-70 factor family.</text>
</comment>
<dbReference type="InterPro" id="IPR014284">
    <property type="entry name" value="RNA_pol_sigma-70_dom"/>
</dbReference>
<keyword evidence="2" id="KW-0805">Transcription regulation</keyword>
<dbReference type="InterPro" id="IPR000943">
    <property type="entry name" value="RNA_pol_sigma70"/>
</dbReference>
<evidence type="ECO:0000256" key="4">
    <source>
        <dbReference type="ARBA" id="ARBA00023125"/>
    </source>
</evidence>
<keyword evidence="4" id="KW-0238">DNA-binding</keyword>
<dbReference type="GO" id="GO:0016987">
    <property type="term" value="F:sigma factor activity"/>
    <property type="evidence" value="ECO:0007669"/>
    <property type="project" value="UniProtKB-KW"/>
</dbReference>
<dbReference type="Pfam" id="PF00140">
    <property type="entry name" value="Sigma70_r1_2"/>
    <property type="match status" value="1"/>
</dbReference>
<dbReference type="STRING" id="549789.NIES30_16315"/>
<evidence type="ECO:0000313" key="10">
    <source>
        <dbReference type="EMBL" id="OKH46658.1"/>
    </source>
</evidence>
<dbReference type="InterPro" id="IPR013325">
    <property type="entry name" value="RNA_pol_sigma_r2"/>
</dbReference>
<evidence type="ECO:0000259" key="6">
    <source>
        <dbReference type="Pfam" id="PF00140"/>
    </source>
</evidence>
<dbReference type="InterPro" id="IPR013324">
    <property type="entry name" value="RNA_pol_sigma_r3/r4-like"/>
</dbReference>
<evidence type="ECO:0000256" key="3">
    <source>
        <dbReference type="ARBA" id="ARBA00023082"/>
    </source>
</evidence>
<dbReference type="GO" id="GO:0003677">
    <property type="term" value="F:DNA binding"/>
    <property type="evidence" value="ECO:0007669"/>
    <property type="project" value="UniProtKB-KW"/>
</dbReference>
<evidence type="ECO:0000259" key="7">
    <source>
        <dbReference type="Pfam" id="PF04539"/>
    </source>
</evidence>
<dbReference type="SUPFAM" id="SSF88946">
    <property type="entry name" value="Sigma2 domain of RNA polymerase sigma factors"/>
    <property type="match status" value="1"/>
</dbReference>
<gene>
    <name evidence="10" type="ORF">NIES30_16315</name>
</gene>
<dbReference type="Gene3D" id="1.20.120.1810">
    <property type="match status" value="1"/>
</dbReference>
<evidence type="ECO:0000313" key="11">
    <source>
        <dbReference type="Proteomes" id="UP000185557"/>
    </source>
</evidence>
<dbReference type="PRINTS" id="PR00046">
    <property type="entry name" value="SIGMA70FCT"/>
</dbReference>
<dbReference type="NCBIfam" id="TIGR02997">
    <property type="entry name" value="Sig70-cyanoRpoD"/>
    <property type="match status" value="1"/>
</dbReference>
<dbReference type="CDD" id="cd06171">
    <property type="entry name" value="Sigma70_r4"/>
    <property type="match status" value="1"/>
</dbReference>
<feature type="domain" description="RNA polymerase sigma-70 region 3" evidence="7">
    <location>
        <begin position="167"/>
        <end position="243"/>
    </location>
</feature>
<dbReference type="InterPro" id="IPR007627">
    <property type="entry name" value="RNA_pol_sigma70_r2"/>
</dbReference>
<dbReference type="InterPro" id="IPR007624">
    <property type="entry name" value="RNA_pol_sigma70_r3"/>
</dbReference>
<comment type="caution">
    <text evidence="10">The sequence shown here is derived from an EMBL/GenBank/DDBJ whole genome shotgun (WGS) entry which is preliminary data.</text>
</comment>
<dbReference type="Proteomes" id="UP000185557">
    <property type="component" value="Unassembled WGS sequence"/>
</dbReference>
<evidence type="ECO:0000259" key="8">
    <source>
        <dbReference type="Pfam" id="PF04542"/>
    </source>
</evidence>
<dbReference type="PANTHER" id="PTHR30603">
    <property type="entry name" value="RNA POLYMERASE SIGMA FACTOR RPO"/>
    <property type="match status" value="1"/>
</dbReference>
<evidence type="ECO:0000256" key="1">
    <source>
        <dbReference type="ARBA" id="ARBA00007788"/>
    </source>
</evidence>
<dbReference type="InterPro" id="IPR017848">
    <property type="entry name" value="RNA_pol_sigma_RpoD/SigA_cyanob"/>
</dbReference>
<dbReference type="InterPro" id="IPR050239">
    <property type="entry name" value="Sigma-70_RNA_pol_init_factors"/>
</dbReference>
<reference evidence="10 11" key="1">
    <citation type="submission" date="2016-11" db="EMBL/GenBank/DDBJ databases">
        <title>Draft Genome Sequences of Nine Cyanobacterial Strains from Diverse Habitats.</title>
        <authorList>
            <person name="Zhu T."/>
            <person name="Hou S."/>
            <person name="Lu X."/>
            <person name="Hess W.R."/>
        </authorList>
    </citation>
    <scope>NUCLEOTIDE SEQUENCE [LARGE SCALE GENOMIC DNA]</scope>
    <source>
        <strain evidence="10 11">NIES-30</strain>
    </source>
</reference>
<evidence type="ECO:0000259" key="9">
    <source>
        <dbReference type="Pfam" id="PF04545"/>
    </source>
</evidence>
<dbReference type="Gene3D" id="1.10.10.10">
    <property type="entry name" value="Winged helix-like DNA-binding domain superfamily/Winged helix DNA-binding domain"/>
    <property type="match status" value="2"/>
</dbReference>
<keyword evidence="11" id="KW-1185">Reference proteome</keyword>
<dbReference type="InterPro" id="IPR007630">
    <property type="entry name" value="RNA_pol_sigma70_r4"/>
</dbReference>
<dbReference type="Pfam" id="PF04542">
    <property type="entry name" value="Sigma70_r2"/>
    <property type="match status" value="1"/>
</dbReference>
<dbReference type="NCBIfam" id="TIGR02937">
    <property type="entry name" value="sigma70-ECF"/>
    <property type="match status" value="1"/>
</dbReference>
<dbReference type="InterPro" id="IPR009042">
    <property type="entry name" value="RNA_pol_sigma70_r1_2"/>
</dbReference>
<dbReference type="EMBL" id="MRCG01000012">
    <property type="protein sequence ID" value="OKH46658.1"/>
    <property type="molecule type" value="Genomic_DNA"/>
</dbReference>
<dbReference type="OrthoDB" id="537957at2"/>
<feature type="domain" description="RNA polymerase sigma-70 region 2" evidence="8">
    <location>
        <begin position="88"/>
        <end position="157"/>
    </location>
</feature>
<keyword evidence="3" id="KW-0731">Sigma factor</keyword>
<dbReference type="GO" id="GO:0006352">
    <property type="term" value="P:DNA-templated transcription initiation"/>
    <property type="evidence" value="ECO:0007669"/>
    <property type="project" value="InterPro"/>
</dbReference>
<proteinExistence type="inferred from homology"/>
<sequence length="320" mass="36348">MAQAISTSSNSVQAYLKEIGRIPRLTRDEEISLGKHVQQLNHLTDISTQLTDTLGREPSEDEWASAAQISVADLHQQIAAGEAARRRMVEANLRLVVSIAKKYTKRNLDLMDLVQEGTMGLQRGVEKFDPTKGFRFSTYAYWWIRQAVTRAIAEKSRAIRLPIHIFEKLTKIKRAQRHLAQELGRTANLEEVANYLDMPLVQVRQFLSQSQQPMSLNALVGDKGDTELADMLEDEQGRSPEEYAAQNSLKQDIFRILDRLTPQQREVLVLRFGLGTGEGLSLSKVGQQLNVSRERVRQIERDAIKKLRYARHDLKAYLAG</sequence>
<protein>
    <submittedName>
        <fullName evidence="10">RNA polymerase subunit sigma</fullName>
    </submittedName>
</protein>
<dbReference type="AlphaFoldDB" id="A0A1U7J3C7"/>
<feature type="domain" description="RNA polymerase sigma-70 region 1.2" evidence="6">
    <location>
        <begin position="11"/>
        <end position="41"/>
    </location>
</feature>
<feature type="domain" description="RNA polymerase sigma-70 region 4" evidence="9">
    <location>
        <begin position="257"/>
        <end position="308"/>
    </location>
</feature>
<dbReference type="Pfam" id="PF04539">
    <property type="entry name" value="Sigma70_r3"/>
    <property type="match status" value="1"/>
</dbReference>
<evidence type="ECO:0000256" key="2">
    <source>
        <dbReference type="ARBA" id="ARBA00023015"/>
    </source>
</evidence>
<evidence type="ECO:0000256" key="5">
    <source>
        <dbReference type="ARBA" id="ARBA00023163"/>
    </source>
</evidence>
<keyword evidence="5" id="KW-0804">Transcription</keyword>
<dbReference type="PANTHER" id="PTHR30603:SF60">
    <property type="entry name" value="RNA POLYMERASE SIGMA FACTOR RPOD"/>
    <property type="match status" value="1"/>
</dbReference>